<reference evidence="11" key="1">
    <citation type="submission" date="2020-10" db="EMBL/GenBank/DDBJ databases">
        <authorList>
            <person name="Roach M.J.R."/>
        </authorList>
    </citation>
    <scope>NUCLEOTIDE SEQUENCE</scope>
    <source>
        <strain evidence="11">CBS 1945</strain>
    </source>
</reference>
<feature type="region of interest" description="Disordered" evidence="10">
    <location>
        <begin position="605"/>
        <end position="627"/>
    </location>
</feature>
<evidence type="ECO:0000313" key="12">
    <source>
        <dbReference type="Proteomes" id="UP000662931"/>
    </source>
</evidence>
<keyword evidence="7 9" id="KW-0539">Nucleus</keyword>
<evidence type="ECO:0000256" key="7">
    <source>
        <dbReference type="ARBA" id="ARBA00023242"/>
    </source>
</evidence>
<evidence type="ECO:0000256" key="9">
    <source>
        <dbReference type="RuleBase" id="RU364142"/>
    </source>
</evidence>
<keyword evidence="4 9" id="KW-0805">Transcription regulation</keyword>
<proteinExistence type="inferred from homology"/>
<dbReference type="EMBL" id="CP064815">
    <property type="protein sequence ID" value="QPG77308.1"/>
    <property type="molecule type" value="Genomic_DNA"/>
</dbReference>
<dbReference type="GO" id="GO:0006357">
    <property type="term" value="P:regulation of transcription by RNA polymerase II"/>
    <property type="evidence" value="ECO:0007669"/>
    <property type="project" value="InterPro"/>
</dbReference>
<comment type="function">
    <text evidence="9">Component of the Mediator complex, a coactivator involved in the regulated transcription of nearly all RNA polymerase II-dependent genes. Mediator functions as a bridge to convey information from gene-specific regulatory proteins to the basal RNA polymerase II transcription machinery. Mediator is recruited to promoters by direct interactions with regulatory proteins and serves as a scaffold for the assembly of a functional preinitiation complex with RNA polymerase II and the general transcription factors.</text>
</comment>
<feature type="compositionally biased region" description="Basic and acidic residues" evidence="10">
    <location>
        <begin position="605"/>
        <end position="623"/>
    </location>
</feature>
<dbReference type="AlphaFoldDB" id="A0A875S8T5"/>
<evidence type="ECO:0000256" key="3">
    <source>
        <dbReference type="ARBA" id="ARBA00020628"/>
    </source>
</evidence>
<name>A0A875S8T5_EENNA</name>
<dbReference type="GO" id="GO:0016592">
    <property type="term" value="C:mediator complex"/>
    <property type="evidence" value="ECO:0007669"/>
    <property type="project" value="InterPro"/>
</dbReference>
<dbReference type="PANTHER" id="PTHR35784">
    <property type="entry name" value="MEDIATOR OF RNA POLYMERASE II TRANSCRIPTION SUBUNIT 5"/>
    <property type="match status" value="1"/>
</dbReference>
<comment type="similarity">
    <text evidence="2 9">Belongs to the Mediator complex subunit 5 family.</text>
</comment>
<accession>A0A875S8T5</accession>
<evidence type="ECO:0000256" key="2">
    <source>
        <dbReference type="ARBA" id="ARBA00008782"/>
    </source>
</evidence>
<keyword evidence="5 9" id="KW-0010">Activator</keyword>
<feature type="region of interest" description="Disordered" evidence="10">
    <location>
        <begin position="635"/>
        <end position="654"/>
    </location>
</feature>
<evidence type="ECO:0000256" key="10">
    <source>
        <dbReference type="SAM" id="MobiDB-lite"/>
    </source>
</evidence>
<keyword evidence="12" id="KW-1185">Reference proteome</keyword>
<comment type="subcellular location">
    <subcellularLocation>
        <location evidence="1 9">Nucleus</location>
    </subcellularLocation>
</comment>
<evidence type="ECO:0000256" key="5">
    <source>
        <dbReference type="ARBA" id="ARBA00023159"/>
    </source>
</evidence>
<dbReference type="GO" id="GO:0003712">
    <property type="term" value="F:transcription coregulator activity"/>
    <property type="evidence" value="ECO:0007669"/>
    <property type="project" value="InterPro"/>
</dbReference>
<evidence type="ECO:0000313" key="11">
    <source>
        <dbReference type="EMBL" id="QPG77308.1"/>
    </source>
</evidence>
<organism evidence="11 12">
    <name type="scientific">Eeniella nana</name>
    <name type="common">Yeast</name>
    <name type="synonym">Brettanomyces nanus</name>
    <dbReference type="NCBI Taxonomy" id="13502"/>
    <lineage>
        <taxon>Eukaryota</taxon>
        <taxon>Fungi</taxon>
        <taxon>Dikarya</taxon>
        <taxon>Ascomycota</taxon>
        <taxon>Saccharomycotina</taxon>
        <taxon>Pichiomycetes</taxon>
        <taxon>Pichiales</taxon>
        <taxon>Pichiaceae</taxon>
        <taxon>Brettanomyces</taxon>
    </lineage>
</organism>
<evidence type="ECO:0000256" key="6">
    <source>
        <dbReference type="ARBA" id="ARBA00023163"/>
    </source>
</evidence>
<evidence type="ECO:0000256" key="4">
    <source>
        <dbReference type="ARBA" id="ARBA00023015"/>
    </source>
</evidence>
<protein>
    <recommendedName>
        <fullName evidence="3 9">Mediator of RNA polymerase II transcription subunit 5</fullName>
    </recommendedName>
    <alternativeName>
        <fullName evidence="8 9">Mediator complex subunit 5</fullName>
    </alternativeName>
</protein>
<dbReference type="PANTHER" id="PTHR35784:SF1">
    <property type="entry name" value="MEDIATOR OF RNA POLYMERASE II TRANSCRIPTION SUBUNIT 5"/>
    <property type="match status" value="1"/>
</dbReference>
<dbReference type="Pfam" id="PF08689">
    <property type="entry name" value="Med5"/>
    <property type="match status" value="1"/>
</dbReference>
<dbReference type="InterPro" id="IPR014801">
    <property type="entry name" value="Mediator_Med5_fun"/>
</dbReference>
<keyword evidence="6 9" id="KW-0804">Transcription</keyword>
<sequence>MIKFTLINDKFIRAFKKLLNLSRVTTAATNTSIAYELTVSLFDCLTLSTAKTHRLWVHAILYKLPQALKILKINQAKLSNTLTNTTDAIDFAKNKPLIISLLQNLVSLDLVKPTQLSKRFSDASVITPASSKLSLEELNHDYTSIFHTCNPEFVSLEESGVKEFINKVSESWIQTEMFGKLVLESINSFINNHDNIRLRRLLISLTMNSRIMDYVILQESPYSITKQLIAYLEEQVDVKPDSESKGDQSGQETGAEFMDLDLGDDDSSNAQDFFTDFGTILIFIQYTVFRYNLNLWKFEKDEQTLQLLNNASTVNAKDYLEKLQEPDSELNTIINDWICSLFDNVNSDGISDDLVRKCSIRDYHFIMPRVIEEAVTAYSLSLIDQDSLMGGLEYFYQPFLINNLTTVFRYLVNASWAKENQNDIIALTKILRKLSVCEDMTGEVKILHSMIMEIVNDDLYLALKNLNSLPQVEEYLSKLKTPDEEGVDLRALVNYVNEGTPAKFEVVSVYLIADSIGSELDWFYDQLTLLLETTNKEFIDVLNYELIASLMIYYSSFKTCTNLSSWISNLNSFTEKKVGGNLTFNRKSPEKMIIIDAAKEKRLEQDKKKVENDDNNKDNKDSSFDSNFFGFIQEPETEEKPESSIEVKPDPDAMDVDTNEMINEIKPAAPKEDNHDLFMANLLVLIRYNDPRTVNNLVTRILSNMECLY</sequence>
<evidence type="ECO:0000256" key="8">
    <source>
        <dbReference type="ARBA" id="ARBA00031256"/>
    </source>
</evidence>
<gene>
    <name evidence="9" type="primary">MED5</name>
    <name evidence="11" type="ORF">FOA43_004716</name>
</gene>
<evidence type="ECO:0000256" key="1">
    <source>
        <dbReference type="ARBA" id="ARBA00004123"/>
    </source>
</evidence>
<dbReference type="OrthoDB" id="3996769at2759"/>
<dbReference type="Proteomes" id="UP000662931">
    <property type="component" value="Chromosome 4"/>
</dbReference>
<feature type="compositionally biased region" description="Basic and acidic residues" evidence="10">
    <location>
        <begin position="638"/>
        <end position="651"/>
    </location>
</feature>
<comment type="subunit">
    <text evidence="9">Component of the Mediator complex.</text>
</comment>